<reference evidence="1 2" key="1">
    <citation type="submission" date="2016-09" db="EMBL/GenBank/DDBJ databases">
        <title>Complete genome sequence of Deltia acidovorans CM13 isolated from murine proximal colonic tissue.</title>
        <authorList>
            <person name="Saffarian A."/>
        </authorList>
    </citation>
    <scope>NUCLEOTIDE SEQUENCE [LARGE SCALE GENOMIC DNA]</scope>
    <source>
        <strain evidence="1 2">CM13</strain>
    </source>
</reference>
<organism evidence="1 2">
    <name type="scientific">Delftia tsuruhatensis</name>
    <dbReference type="NCBI Taxonomy" id="180282"/>
    <lineage>
        <taxon>Bacteria</taxon>
        <taxon>Pseudomonadati</taxon>
        <taxon>Pseudomonadota</taxon>
        <taxon>Betaproteobacteria</taxon>
        <taxon>Burkholderiales</taxon>
        <taxon>Comamonadaceae</taxon>
        <taxon>Delftia</taxon>
    </lineage>
</organism>
<gene>
    <name evidence="1" type="ORF">BI380_10950</name>
</gene>
<evidence type="ECO:0000313" key="2">
    <source>
        <dbReference type="Proteomes" id="UP000095607"/>
    </source>
</evidence>
<evidence type="ECO:0000313" key="1">
    <source>
        <dbReference type="EMBL" id="AOV01836.1"/>
    </source>
</evidence>
<keyword evidence="2" id="KW-1185">Reference proteome</keyword>
<sequence length="72" mass="7925">MGNPQEISMPELMTLLRMPEWFGVPEIEPLPAPPDAYKIVEAQPGWFEVRGPGDDLVYSGLGPVQVLPARHG</sequence>
<dbReference type="Proteomes" id="UP000095607">
    <property type="component" value="Chromosome"/>
</dbReference>
<accession>A0ABM6E311</accession>
<dbReference type="EMBL" id="CP017420">
    <property type="protein sequence ID" value="AOV01836.1"/>
    <property type="molecule type" value="Genomic_DNA"/>
</dbReference>
<protein>
    <recommendedName>
        <fullName evidence="3">Crp/Fnr family transcriptional regulator</fullName>
    </recommendedName>
</protein>
<name>A0ABM6E311_9BURK</name>
<evidence type="ECO:0008006" key="3">
    <source>
        <dbReference type="Google" id="ProtNLM"/>
    </source>
</evidence>
<proteinExistence type="predicted"/>